<dbReference type="CDD" id="cd06257">
    <property type="entry name" value="DnaJ"/>
    <property type="match status" value="1"/>
</dbReference>
<feature type="transmembrane region" description="Helical" evidence="2">
    <location>
        <begin position="163"/>
        <end position="183"/>
    </location>
</feature>
<keyword evidence="2" id="KW-1133">Transmembrane helix</keyword>
<feature type="transmembrane region" description="Helical" evidence="2">
    <location>
        <begin position="215"/>
        <end position="231"/>
    </location>
</feature>
<gene>
    <name evidence="3" type="ORF">BLSMQ_2777</name>
</gene>
<dbReference type="PANTHER" id="PTHR44825">
    <property type="match status" value="1"/>
</dbReference>
<evidence type="ECO:0000313" key="4">
    <source>
        <dbReference type="Proteomes" id="UP000094793"/>
    </source>
</evidence>
<feature type="region of interest" description="Disordered" evidence="1">
    <location>
        <begin position="72"/>
        <end position="111"/>
    </location>
</feature>
<dbReference type="AlphaFoldDB" id="A0A1D7W604"/>
<dbReference type="PATRIC" id="fig|1703.10.peg.2867"/>
<evidence type="ECO:0000313" key="3">
    <source>
        <dbReference type="EMBL" id="AOP54483.1"/>
    </source>
</evidence>
<protein>
    <submittedName>
        <fullName evidence="3">Chaperone protein DnaJ</fullName>
    </submittedName>
</protein>
<proteinExistence type="predicted"/>
<reference evidence="4" key="1">
    <citation type="submission" date="2016-09" db="EMBL/GenBank/DDBJ databases">
        <title>Complete Genome Sequence of Brevibacterium linens SMQ-1335.</title>
        <authorList>
            <person name="de Melo A.G."/>
            <person name="Labrie S.J."/>
            <person name="Dumaresq J."/>
            <person name="Roberts R.J."/>
            <person name="Tremblay D.M."/>
            <person name="Moineau S."/>
        </authorList>
    </citation>
    <scope>NUCLEOTIDE SEQUENCE [LARGE SCALE GENOMIC DNA]</scope>
    <source>
        <strain evidence="4">SMQ-1335</strain>
    </source>
</reference>
<accession>A0A1D7W604</accession>
<feature type="transmembrane region" description="Helical" evidence="2">
    <location>
        <begin position="189"/>
        <end position="208"/>
    </location>
</feature>
<dbReference type="Gene3D" id="1.10.287.110">
    <property type="entry name" value="DnaJ domain"/>
    <property type="match status" value="1"/>
</dbReference>
<dbReference type="EMBL" id="CP017150">
    <property type="protein sequence ID" value="AOP54483.1"/>
    <property type="molecule type" value="Genomic_DNA"/>
</dbReference>
<organism evidence="3 4">
    <name type="scientific">Brevibacterium aurantiacum</name>
    <dbReference type="NCBI Taxonomy" id="273384"/>
    <lineage>
        <taxon>Bacteria</taxon>
        <taxon>Bacillati</taxon>
        <taxon>Actinomycetota</taxon>
        <taxon>Actinomycetes</taxon>
        <taxon>Micrococcales</taxon>
        <taxon>Brevibacteriaceae</taxon>
        <taxon>Brevibacterium</taxon>
    </lineage>
</organism>
<evidence type="ECO:0000256" key="1">
    <source>
        <dbReference type="SAM" id="MobiDB-lite"/>
    </source>
</evidence>
<keyword evidence="2" id="KW-0812">Transmembrane</keyword>
<dbReference type="OrthoDB" id="5242140at2"/>
<dbReference type="PRINTS" id="PR00625">
    <property type="entry name" value="JDOMAIN"/>
</dbReference>
<dbReference type="InterPro" id="IPR052763">
    <property type="entry name" value="DnaJ_C4"/>
</dbReference>
<dbReference type="RefSeq" id="WP_069600575.1">
    <property type="nucleotide sequence ID" value="NZ_CP017150.1"/>
</dbReference>
<dbReference type="Pfam" id="PF00226">
    <property type="entry name" value="DnaJ"/>
    <property type="match status" value="1"/>
</dbReference>
<keyword evidence="2" id="KW-0472">Membrane</keyword>
<name>A0A1D7W604_BREAU</name>
<dbReference type="InterPro" id="IPR036869">
    <property type="entry name" value="J_dom_sf"/>
</dbReference>
<dbReference type="PANTHER" id="PTHR44825:SF1">
    <property type="entry name" value="DNAJ HOMOLOG SUBFAMILY C MEMBER 4"/>
    <property type="match status" value="1"/>
</dbReference>
<dbReference type="Pfam" id="PF08378">
    <property type="entry name" value="NERD"/>
    <property type="match status" value="1"/>
</dbReference>
<sequence>MAQAPNITYYDILNVTPAATAEEIKKAYRKVAKTDHPDLNGGESSPRFVAAQEAMSVLSNASSRATYDASIGVKTKPEPTQNPGPQAPPRPRPGPPRSEPPPKAPNFGQNWGEKESARYEAPLPTINFDSVSVPRGPQRFSPPLGRTFGGKYTVPASMRLRQLANILIGPVTFGGAILSMYLAATHEDWFVLFLPAAVIITPWAAFVATFRIDRMLPFVLLAAVTALSIFFNPIDLLGFMSVWLGVSFAWASAPLSGRWKDTRIVDDKTAIFDIFGTPGKRLEEAFGDRGGFGSVGEHRSAELLQLLTRFPGVKIFHGLRFDVGSEADVDHAVIYGDKVALIDSKMWAPGHVRVAPSPGSPETMFSPTIGQGQIRPILMNAAAANYQKILPGYEVRPWVLIHSTKEDAGHTWDNNASNGMVVGDPQFVIADIAEWFASSGRFAPAVDRELMGRIMAMVIA</sequence>
<dbReference type="SUPFAM" id="SSF46565">
    <property type="entry name" value="Chaperone J-domain"/>
    <property type="match status" value="1"/>
</dbReference>
<evidence type="ECO:0000256" key="2">
    <source>
        <dbReference type="SAM" id="Phobius"/>
    </source>
</evidence>
<feature type="compositionally biased region" description="Pro residues" evidence="1">
    <location>
        <begin position="80"/>
        <end position="104"/>
    </location>
</feature>
<dbReference type="PROSITE" id="PS50076">
    <property type="entry name" value="DNAJ_2"/>
    <property type="match status" value="1"/>
</dbReference>
<dbReference type="InterPro" id="IPR001623">
    <property type="entry name" value="DnaJ_domain"/>
</dbReference>
<dbReference type="SMART" id="SM00271">
    <property type="entry name" value="DnaJ"/>
    <property type="match status" value="1"/>
</dbReference>
<dbReference type="InterPro" id="IPR011528">
    <property type="entry name" value="NERD"/>
</dbReference>
<dbReference type="Proteomes" id="UP000094793">
    <property type="component" value="Chromosome"/>
</dbReference>
<dbReference type="KEGG" id="blin:BLSMQ_2777"/>